<dbReference type="HOGENOM" id="CLU_929338_0_0_1"/>
<protein>
    <recommendedName>
        <fullName evidence="4">Alpha-D-phosphohexomutase alpha/beta/alpha domain-containing protein</fullName>
    </recommendedName>
</protein>
<keyword evidence="6" id="KW-1185">Reference proteome</keyword>
<reference evidence="5" key="2">
    <citation type="submission" date="2015-03" db="UniProtKB">
        <authorList>
            <consortium name="EnsemblPlants"/>
        </authorList>
    </citation>
    <scope>IDENTIFICATION</scope>
</reference>
<dbReference type="GO" id="GO:0009570">
    <property type="term" value="C:chloroplast stroma"/>
    <property type="evidence" value="ECO:0007669"/>
    <property type="project" value="TreeGrafter"/>
</dbReference>
<dbReference type="Proteomes" id="UP000032141">
    <property type="component" value="Chromosome C5"/>
</dbReference>
<dbReference type="AlphaFoldDB" id="A0A0D3CJL7"/>
<dbReference type="EnsemblPlants" id="Bo5g126080.1">
    <property type="protein sequence ID" value="Bo5g126080.1"/>
    <property type="gene ID" value="Bo5g126080"/>
</dbReference>
<evidence type="ECO:0000313" key="6">
    <source>
        <dbReference type="Proteomes" id="UP000032141"/>
    </source>
</evidence>
<dbReference type="InterPro" id="IPR050060">
    <property type="entry name" value="Phosphoglucosamine_mutase"/>
</dbReference>
<keyword evidence="3" id="KW-0597">Phosphoprotein</keyword>
<comment type="cofactor">
    <cofactor evidence="1">
        <name>Mg(2+)</name>
        <dbReference type="ChEBI" id="CHEBI:18420"/>
    </cofactor>
</comment>
<organism evidence="5 6">
    <name type="scientific">Brassica oleracea var. oleracea</name>
    <dbReference type="NCBI Taxonomy" id="109376"/>
    <lineage>
        <taxon>Eukaryota</taxon>
        <taxon>Viridiplantae</taxon>
        <taxon>Streptophyta</taxon>
        <taxon>Embryophyta</taxon>
        <taxon>Tracheophyta</taxon>
        <taxon>Spermatophyta</taxon>
        <taxon>Magnoliopsida</taxon>
        <taxon>eudicotyledons</taxon>
        <taxon>Gunneridae</taxon>
        <taxon>Pentapetalae</taxon>
        <taxon>rosids</taxon>
        <taxon>malvids</taxon>
        <taxon>Brassicales</taxon>
        <taxon>Brassicaceae</taxon>
        <taxon>Brassiceae</taxon>
        <taxon>Brassica</taxon>
    </lineage>
</organism>
<evidence type="ECO:0000313" key="5">
    <source>
        <dbReference type="EnsemblPlants" id="Bo5g126080.1"/>
    </source>
</evidence>
<dbReference type="Gene3D" id="3.40.120.10">
    <property type="entry name" value="Alpha-D-Glucose-1,6-Bisphosphate, subunit A, domain 3"/>
    <property type="match status" value="1"/>
</dbReference>
<evidence type="ECO:0000259" key="4">
    <source>
        <dbReference type="Pfam" id="PF02878"/>
    </source>
</evidence>
<evidence type="ECO:0000256" key="3">
    <source>
        <dbReference type="ARBA" id="ARBA00022553"/>
    </source>
</evidence>
<name>A0A0D3CJL7_BRAOL</name>
<dbReference type="Gramene" id="Bo5g126080.1">
    <property type="protein sequence ID" value="Bo5g126080.1"/>
    <property type="gene ID" value="Bo5g126080"/>
</dbReference>
<proteinExistence type="inferred from homology"/>
<dbReference type="STRING" id="109376.A0A0D3CJL7"/>
<dbReference type="PANTHER" id="PTHR42946:SF1">
    <property type="entry name" value="PHOSPHOGLUCOMUTASE (ALPHA-D-GLUCOSE-1,6-BISPHOSPHATE-DEPENDENT)"/>
    <property type="match status" value="1"/>
</dbReference>
<dbReference type="Pfam" id="PF02878">
    <property type="entry name" value="PGM_PMM_I"/>
    <property type="match status" value="1"/>
</dbReference>
<dbReference type="GO" id="GO:0004615">
    <property type="term" value="F:phosphomannomutase activity"/>
    <property type="evidence" value="ECO:0007669"/>
    <property type="project" value="TreeGrafter"/>
</dbReference>
<evidence type="ECO:0000256" key="2">
    <source>
        <dbReference type="ARBA" id="ARBA00010231"/>
    </source>
</evidence>
<dbReference type="InterPro" id="IPR016055">
    <property type="entry name" value="A-D-PHexomutase_a/b/a-I/II/III"/>
</dbReference>
<dbReference type="PANTHER" id="PTHR42946">
    <property type="entry name" value="PHOSPHOHEXOSE MUTASE"/>
    <property type="match status" value="1"/>
</dbReference>
<reference evidence="5 6" key="1">
    <citation type="journal article" date="2014" name="Genome Biol.">
        <title>Transcriptome and methylome profiling reveals relics of genome dominance in the mesopolyploid Brassica oleracea.</title>
        <authorList>
            <person name="Parkin I.A."/>
            <person name="Koh C."/>
            <person name="Tang H."/>
            <person name="Robinson S.J."/>
            <person name="Kagale S."/>
            <person name="Clarke W.E."/>
            <person name="Town C.D."/>
            <person name="Nixon J."/>
            <person name="Krishnakumar V."/>
            <person name="Bidwell S.L."/>
            <person name="Denoeud F."/>
            <person name="Belcram H."/>
            <person name="Links M.G."/>
            <person name="Just J."/>
            <person name="Clarke C."/>
            <person name="Bender T."/>
            <person name="Huebert T."/>
            <person name="Mason A.S."/>
            <person name="Pires J.C."/>
            <person name="Barker G."/>
            <person name="Moore J."/>
            <person name="Walley P.G."/>
            <person name="Manoli S."/>
            <person name="Batley J."/>
            <person name="Edwards D."/>
            <person name="Nelson M.N."/>
            <person name="Wang X."/>
            <person name="Paterson A.H."/>
            <person name="King G."/>
            <person name="Bancroft I."/>
            <person name="Chalhoub B."/>
            <person name="Sharpe A.G."/>
        </authorList>
    </citation>
    <scope>NUCLEOTIDE SEQUENCE</scope>
    <source>
        <strain evidence="5 6">cv. TO1000</strain>
    </source>
</reference>
<dbReference type="SUPFAM" id="SSF53738">
    <property type="entry name" value="Phosphoglucomutase, first 3 domains"/>
    <property type="match status" value="1"/>
</dbReference>
<dbReference type="eggNOG" id="KOG1220">
    <property type="taxonomic scope" value="Eukaryota"/>
</dbReference>
<evidence type="ECO:0000256" key="1">
    <source>
        <dbReference type="ARBA" id="ARBA00001946"/>
    </source>
</evidence>
<accession>A0A0D3CJL7</accession>
<comment type="similarity">
    <text evidence="2">Belongs to the phosphohexose mutase family.</text>
</comment>
<dbReference type="InterPro" id="IPR005844">
    <property type="entry name" value="A-D-PHexomutase_a/b/a-I"/>
</dbReference>
<sequence length="300" mass="33172">GKIPSIFRRFLSSSSFFSLHVTKSIDHSSISSKSVNEITMEIWCHQDFVPSTWFHRFGSKTRCIRKTRERGRTWNQINVIRDKAMVAVPGVEGEPVSLPEPVTEAIAAAFGQWLLHKKNVGSRKLRVSVGHDSRISAPTLLEAVSRGLGLSGLDVVQFGLASTPAMFNSTLTEDESFLCPADGAIMITASHLPYNRNGFKFFLIFKLFFSERSAAVDSSGREFNRNRLIALLSAIVLEQIRVSGFGGWFLLRLSLHDPFLPLNIEAQSENDAVKLGLVVANAVKEFNALDTSALSSLTRS</sequence>
<feature type="domain" description="Alpha-D-phosphohexomutase alpha/beta/alpha" evidence="4">
    <location>
        <begin position="100"/>
        <end position="202"/>
    </location>
</feature>
<dbReference type="GO" id="GO:0005975">
    <property type="term" value="P:carbohydrate metabolic process"/>
    <property type="evidence" value="ECO:0007669"/>
    <property type="project" value="InterPro"/>
</dbReference>